<evidence type="ECO:0000313" key="7">
    <source>
        <dbReference type="EMBL" id="WDD99510.1"/>
    </source>
</evidence>
<keyword evidence="3" id="KW-0694">RNA-binding</keyword>
<feature type="compositionally biased region" description="Basic and acidic residues" evidence="4">
    <location>
        <begin position="17"/>
        <end position="31"/>
    </location>
</feature>
<dbReference type="EC" id="3.6.1.-" evidence="3"/>
<dbReference type="InterPro" id="IPR012340">
    <property type="entry name" value="NA-bd_OB-fold"/>
</dbReference>
<dbReference type="GO" id="GO:0042274">
    <property type="term" value="P:ribosomal small subunit biogenesis"/>
    <property type="evidence" value="ECO:0007669"/>
    <property type="project" value="UniProtKB-UniRule"/>
</dbReference>
<feature type="binding site" evidence="3">
    <location>
        <begin position="159"/>
        <end position="162"/>
    </location>
    <ligand>
        <name>GTP</name>
        <dbReference type="ChEBI" id="CHEBI:37565"/>
    </ligand>
</feature>
<dbReference type="InterPro" id="IPR027417">
    <property type="entry name" value="P-loop_NTPase"/>
</dbReference>
<comment type="function">
    <text evidence="3">One of several proteins that assist in the late maturation steps of the functional core of the 30S ribosomal subunit. Helps release RbfA from mature subunits. May play a role in the assembly of ribosomal proteins into the subunit. Circularly permuted GTPase that catalyzes slow GTP hydrolysis, GTPase activity is stimulated by the 30S ribosomal subunit.</text>
</comment>
<evidence type="ECO:0000256" key="1">
    <source>
        <dbReference type="ARBA" id="ARBA00022741"/>
    </source>
</evidence>
<dbReference type="GO" id="GO:0005737">
    <property type="term" value="C:cytoplasm"/>
    <property type="evidence" value="ECO:0007669"/>
    <property type="project" value="UniProtKB-SubCell"/>
</dbReference>
<protein>
    <recommendedName>
        <fullName evidence="3">Small ribosomal subunit biogenesis GTPase RsgA</fullName>
        <ecNumber evidence="3">3.6.1.-</ecNumber>
    </recommendedName>
</protein>
<keyword evidence="3" id="KW-0963">Cytoplasm</keyword>
<feature type="compositionally biased region" description="Basic residues" evidence="4">
    <location>
        <begin position="1"/>
        <end position="16"/>
    </location>
</feature>
<feature type="binding site" evidence="3">
    <location>
        <position position="300"/>
    </location>
    <ligand>
        <name>Zn(2+)</name>
        <dbReference type="ChEBI" id="CHEBI:29105"/>
    </ligand>
</feature>
<dbReference type="PANTHER" id="PTHR32120:SF11">
    <property type="entry name" value="SMALL RIBOSOMAL SUBUNIT BIOGENESIS GTPASE RSGA 1, MITOCHONDRIAL-RELATED"/>
    <property type="match status" value="1"/>
</dbReference>
<dbReference type="Gene3D" id="2.40.50.140">
    <property type="entry name" value="Nucleic acid-binding proteins"/>
    <property type="match status" value="1"/>
</dbReference>
<sequence length="345" mass="38313">MAKRAKLTKGQARRIKANQEKKIRNKADKHQWQDDELGEAQHGVVISRFGQHADVEGEDGLSYRCNLRRSIKSLVCGDKVLWRQGKETEHSIAGVIEAVHDRSSVLSRPDVYDGVKPIAANISQILIVSSVLPAFNGDIIDRYLVAAEQTGITPVIVLNKVDLLDDSNQAAIEAQLQIYRDIGYQVMYASNKTEQGIGELKEQLKNHTSIFVGQSGVGKSTLTNSLMPGLELITREVSENSGLGQHTTTVARLFHFDHGGDLIDSPGIREFGLWHLTPQEVCHGFIEFSEFLGGCKFRDCKHIKDPGCALIAAAEQKKIHPDRFTSFQRILASISENKLTSRFND</sequence>
<name>A0AAE9YR22_9GAMM</name>
<dbReference type="InterPro" id="IPR030378">
    <property type="entry name" value="G_CP_dom"/>
</dbReference>
<dbReference type="InterPro" id="IPR004881">
    <property type="entry name" value="Ribosome_biogen_GTPase_RsgA"/>
</dbReference>
<reference evidence="7 8" key="1">
    <citation type="journal article" date="2015" name="Genome Announc.">
        <title>Draft Genome Sequences of Marine Isolates of Thalassomonas viridans and Thalassomonas actiniarum.</title>
        <authorList>
            <person name="Olonade I."/>
            <person name="van Zyl L.J."/>
            <person name="Trindade M."/>
        </authorList>
    </citation>
    <scope>NUCLEOTIDE SEQUENCE [LARGE SCALE GENOMIC DNA]</scope>
    <source>
        <strain evidence="7 8">A5K-106</strain>
    </source>
</reference>
<keyword evidence="2 3" id="KW-0342">GTP-binding</keyword>
<dbReference type="AlphaFoldDB" id="A0AAE9YR22"/>
<dbReference type="HAMAP" id="MF_01820">
    <property type="entry name" value="GTPase_RsgA"/>
    <property type="match status" value="1"/>
</dbReference>
<dbReference type="GO" id="GO:0003924">
    <property type="term" value="F:GTPase activity"/>
    <property type="evidence" value="ECO:0007669"/>
    <property type="project" value="UniProtKB-UniRule"/>
</dbReference>
<feature type="domain" description="CP-type G" evidence="6">
    <location>
        <begin position="103"/>
        <end position="271"/>
    </location>
</feature>
<evidence type="ECO:0000313" key="8">
    <source>
        <dbReference type="Proteomes" id="UP000032568"/>
    </source>
</evidence>
<reference evidence="7 8" key="2">
    <citation type="journal article" date="2022" name="Mar. Drugs">
        <title>Bioassay-Guided Fractionation Leads to the Detection of Cholic Acid Generated by the Rare Thalassomonas sp.</title>
        <authorList>
            <person name="Pheiffer F."/>
            <person name="Schneider Y.K."/>
            <person name="Hansen E.H."/>
            <person name="Andersen J.H."/>
            <person name="Isaksson J."/>
            <person name="Busche T."/>
            <person name="R C."/>
            <person name="Kalinowski J."/>
            <person name="Zyl L.V."/>
            <person name="Trindade M."/>
        </authorList>
    </citation>
    <scope>NUCLEOTIDE SEQUENCE [LARGE SCALE GENOMIC DNA]</scope>
    <source>
        <strain evidence="7 8">A5K-106</strain>
    </source>
</reference>
<dbReference type="PROSITE" id="PS50936">
    <property type="entry name" value="ENGC_GTPASE"/>
    <property type="match status" value="1"/>
</dbReference>
<evidence type="ECO:0000256" key="3">
    <source>
        <dbReference type="HAMAP-Rule" id="MF_01820"/>
    </source>
</evidence>
<evidence type="ECO:0000256" key="2">
    <source>
        <dbReference type="ARBA" id="ARBA00023134"/>
    </source>
</evidence>
<keyword evidence="8" id="KW-1185">Reference proteome</keyword>
<dbReference type="Gene3D" id="3.40.50.300">
    <property type="entry name" value="P-loop containing nucleotide triphosphate hydrolases"/>
    <property type="match status" value="1"/>
</dbReference>
<feature type="region of interest" description="Disordered" evidence="4">
    <location>
        <begin position="1"/>
        <end position="31"/>
    </location>
</feature>
<feature type="binding site" evidence="3">
    <location>
        <position position="295"/>
    </location>
    <ligand>
        <name>Zn(2+)</name>
        <dbReference type="ChEBI" id="CHEBI:29105"/>
    </ligand>
</feature>
<comment type="similarity">
    <text evidence="3">Belongs to the TRAFAC class YlqF/YawG GTPase family. RsgA subfamily.</text>
</comment>
<dbReference type="RefSeq" id="WP_044833821.1">
    <property type="nucleotide sequence ID" value="NZ_CP059735.1"/>
</dbReference>
<keyword evidence="1 3" id="KW-0547">Nucleotide-binding</keyword>
<comment type="cofactor">
    <cofactor evidence="3">
        <name>Zn(2+)</name>
        <dbReference type="ChEBI" id="CHEBI:29105"/>
    </cofactor>
    <text evidence="3">Binds 1 zinc ion per subunit.</text>
</comment>
<dbReference type="GO" id="GO:0005525">
    <property type="term" value="F:GTP binding"/>
    <property type="evidence" value="ECO:0007669"/>
    <property type="project" value="UniProtKB-UniRule"/>
</dbReference>
<feature type="binding site" evidence="3">
    <location>
        <position position="302"/>
    </location>
    <ligand>
        <name>Zn(2+)</name>
        <dbReference type="ChEBI" id="CHEBI:29105"/>
    </ligand>
</feature>
<comment type="subunit">
    <text evidence="3">Monomer. Associates with 30S ribosomal subunit, binds 16S rRNA.</text>
</comment>
<accession>A0AAE9YR22</accession>
<feature type="binding site" evidence="3">
    <location>
        <position position="308"/>
    </location>
    <ligand>
        <name>Zn(2+)</name>
        <dbReference type="ChEBI" id="CHEBI:29105"/>
    </ligand>
</feature>
<keyword evidence="3" id="KW-0690">Ribosome biogenesis</keyword>
<evidence type="ECO:0000256" key="4">
    <source>
        <dbReference type="SAM" id="MobiDB-lite"/>
    </source>
</evidence>
<dbReference type="EMBL" id="CP059735">
    <property type="protein sequence ID" value="WDD99510.1"/>
    <property type="molecule type" value="Genomic_DNA"/>
</dbReference>
<dbReference type="PROSITE" id="PS51721">
    <property type="entry name" value="G_CP"/>
    <property type="match status" value="1"/>
</dbReference>
<gene>
    <name evidence="3 7" type="primary">rsgA</name>
    <name evidence="7" type="ORF">SG35_002170</name>
</gene>
<proteinExistence type="inferred from homology"/>
<keyword evidence="3" id="KW-0862">Zinc</keyword>
<dbReference type="NCBIfam" id="TIGR00157">
    <property type="entry name" value="ribosome small subunit-dependent GTPase A"/>
    <property type="match status" value="1"/>
</dbReference>
<dbReference type="GO" id="GO:0046872">
    <property type="term" value="F:metal ion binding"/>
    <property type="evidence" value="ECO:0007669"/>
    <property type="project" value="UniProtKB-KW"/>
</dbReference>
<keyword evidence="3 7" id="KW-0378">Hydrolase</keyword>
<keyword evidence="3" id="KW-0699">rRNA-binding</keyword>
<organism evidence="7 8">
    <name type="scientific">Thalassomonas actiniarum</name>
    <dbReference type="NCBI Taxonomy" id="485447"/>
    <lineage>
        <taxon>Bacteria</taxon>
        <taxon>Pseudomonadati</taxon>
        <taxon>Pseudomonadota</taxon>
        <taxon>Gammaproteobacteria</taxon>
        <taxon>Alteromonadales</taxon>
        <taxon>Colwelliaceae</taxon>
        <taxon>Thalassomonas</taxon>
    </lineage>
</organism>
<dbReference type="Proteomes" id="UP000032568">
    <property type="component" value="Chromosome"/>
</dbReference>
<evidence type="ECO:0000259" key="6">
    <source>
        <dbReference type="PROSITE" id="PS51721"/>
    </source>
</evidence>
<evidence type="ECO:0000259" key="5">
    <source>
        <dbReference type="PROSITE" id="PS50936"/>
    </source>
</evidence>
<dbReference type="SUPFAM" id="SSF52540">
    <property type="entry name" value="P-loop containing nucleoside triphosphate hydrolases"/>
    <property type="match status" value="1"/>
</dbReference>
<feature type="domain" description="EngC GTPase" evidence="5">
    <location>
        <begin position="120"/>
        <end position="269"/>
    </location>
</feature>
<dbReference type="Gene3D" id="1.10.40.50">
    <property type="entry name" value="Probable gtpase engc, domain 3"/>
    <property type="match status" value="1"/>
</dbReference>
<dbReference type="PANTHER" id="PTHR32120">
    <property type="entry name" value="SMALL RIBOSOMAL SUBUNIT BIOGENESIS GTPASE RSGA"/>
    <property type="match status" value="1"/>
</dbReference>
<dbReference type="KEGG" id="tact:SG35_002170"/>
<feature type="binding site" evidence="3">
    <location>
        <begin position="213"/>
        <end position="221"/>
    </location>
    <ligand>
        <name>GTP</name>
        <dbReference type="ChEBI" id="CHEBI:37565"/>
    </ligand>
</feature>
<dbReference type="InterPro" id="IPR010914">
    <property type="entry name" value="RsgA_GTPase_dom"/>
</dbReference>
<keyword evidence="3" id="KW-0479">Metal-binding</keyword>
<comment type="subcellular location">
    <subcellularLocation>
        <location evidence="3">Cytoplasm</location>
    </subcellularLocation>
</comment>
<dbReference type="Pfam" id="PF03193">
    <property type="entry name" value="RsgA_GTPase"/>
    <property type="match status" value="1"/>
</dbReference>
<dbReference type="GO" id="GO:0019843">
    <property type="term" value="F:rRNA binding"/>
    <property type="evidence" value="ECO:0007669"/>
    <property type="project" value="UniProtKB-KW"/>
</dbReference>
<dbReference type="NCBIfam" id="NF008931">
    <property type="entry name" value="PRK12288.1"/>
    <property type="match status" value="1"/>
</dbReference>
<dbReference type="CDD" id="cd01854">
    <property type="entry name" value="YjeQ_EngC"/>
    <property type="match status" value="1"/>
</dbReference>